<accession>A0A7W9QI10</accession>
<sequence length="210" mass="23307">MAAKDDDVLYLWKGEQYDAHKKKLNGISTTVEGLKIGLAIVSTGLTVLKADLAIVKVDEKGVTFLGKQWWTWPHARNTGEKEAAAEKEFLKRVKKVQDTANEATRSVKIVKRRQEQLASSARHSGSLYSEHNLATAKAQAERDLRSASKAREKAQRNYDKILSLKFNADRDAKAVEKAHSESKESFVDLSLKLDALNGEARELAMTIGLG</sequence>
<name>A0A7W9QI10_9ACTN</name>
<gene>
    <name evidence="1" type="ORF">FHS42_007176</name>
</gene>
<dbReference type="AlphaFoldDB" id="A0A7W9QI10"/>
<protein>
    <submittedName>
        <fullName evidence="1">Uncharacterized protein</fullName>
    </submittedName>
</protein>
<dbReference type="EMBL" id="JACHJL010000033">
    <property type="protein sequence ID" value="MBB5940078.1"/>
    <property type="molecule type" value="Genomic_DNA"/>
</dbReference>
<comment type="caution">
    <text evidence="1">The sequence shown here is derived from an EMBL/GenBank/DDBJ whole genome shotgun (WGS) entry which is preliminary data.</text>
</comment>
<dbReference type="Proteomes" id="UP000588098">
    <property type="component" value="Unassembled WGS sequence"/>
</dbReference>
<evidence type="ECO:0000313" key="1">
    <source>
        <dbReference type="EMBL" id="MBB5940078.1"/>
    </source>
</evidence>
<evidence type="ECO:0000313" key="2">
    <source>
        <dbReference type="Proteomes" id="UP000588098"/>
    </source>
</evidence>
<reference evidence="1 2" key="1">
    <citation type="submission" date="2020-08" db="EMBL/GenBank/DDBJ databases">
        <title>Genomic Encyclopedia of Type Strains, Phase III (KMG-III): the genomes of soil and plant-associated and newly described type strains.</title>
        <authorList>
            <person name="Whitman W."/>
        </authorList>
    </citation>
    <scope>NUCLEOTIDE SEQUENCE [LARGE SCALE GENOMIC DNA]</scope>
    <source>
        <strain evidence="1 2">CECT 8305</strain>
    </source>
</reference>
<dbReference type="RefSeq" id="WP_184579929.1">
    <property type="nucleotide sequence ID" value="NZ_JACHJL010000033.1"/>
</dbReference>
<keyword evidence="2" id="KW-1185">Reference proteome</keyword>
<proteinExistence type="predicted"/>
<organism evidence="1 2">
    <name type="scientific">Streptomyces zagrosensis</name>
    <dbReference type="NCBI Taxonomy" id="1042984"/>
    <lineage>
        <taxon>Bacteria</taxon>
        <taxon>Bacillati</taxon>
        <taxon>Actinomycetota</taxon>
        <taxon>Actinomycetes</taxon>
        <taxon>Kitasatosporales</taxon>
        <taxon>Streptomycetaceae</taxon>
        <taxon>Streptomyces</taxon>
    </lineage>
</organism>